<reference evidence="2" key="1">
    <citation type="journal article" date="2014" name="Int. J. Syst. Evol. Microbiol.">
        <title>Complete genome sequence of Corynebacterium casei LMG S-19264T (=DSM 44701T), isolated from a smear-ripened cheese.</title>
        <authorList>
            <consortium name="US DOE Joint Genome Institute (JGI-PGF)"/>
            <person name="Walter F."/>
            <person name="Albersmeier A."/>
            <person name="Kalinowski J."/>
            <person name="Ruckert C."/>
        </authorList>
    </citation>
    <scope>NUCLEOTIDE SEQUENCE</scope>
    <source>
        <strain evidence="2">VKM B-2222</strain>
    </source>
</reference>
<gene>
    <name evidence="2" type="ORF">GCM10017635_04130</name>
</gene>
<feature type="domain" description="PPC" evidence="1">
    <location>
        <begin position="4"/>
        <end position="135"/>
    </location>
</feature>
<proteinExistence type="predicted"/>
<keyword evidence="2" id="KW-0238">DNA-binding</keyword>
<reference evidence="2" key="2">
    <citation type="submission" date="2023-01" db="EMBL/GenBank/DDBJ databases">
        <authorList>
            <person name="Sun Q."/>
            <person name="Evtushenko L."/>
        </authorList>
    </citation>
    <scope>NUCLEOTIDE SEQUENCE</scope>
    <source>
        <strain evidence="2">VKM B-2222</strain>
    </source>
</reference>
<dbReference type="SUPFAM" id="SSF117856">
    <property type="entry name" value="AF0104/ALDC/Ptd012-like"/>
    <property type="match status" value="1"/>
</dbReference>
<evidence type="ECO:0000313" key="3">
    <source>
        <dbReference type="Proteomes" id="UP001143349"/>
    </source>
</evidence>
<evidence type="ECO:0000259" key="1">
    <source>
        <dbReference type="PROSITE" id="PS51742"/>
    </source>
</evidence>
<dbReference type="AlphaFoldDB" id="A0AAD3NWJ9"/>
<keyword evidence="3" id="KW-1185">Reference proteome</keyword>
<dbReference type="Proteomes" id="UP001143349">
    <property type="component" value="Unassembled WGS sequence"/>
</dbReference>
<dbReference type="EMBL" id="BSFH01000008">
    <property type="protein sequence ID" value="GLK62944.1"/>
    <property type="molecule type" value="Genomic_DNA"/>
</dbReference>
<dbReference type="RefSeq" id="WP_271179101.1">
    <property type="nucleotide sequence ID" value="NZ_BSFH01000008.1"/>
</dbReference>
<evidence type="ECO:0000313" key="2">
    <source>
        <dbReference type="EMBL" id="GLK62944.1"/>
    </source>
</evidence>
<sequence length="141" mass="14906">MLPLSPGRFAAIRLTPGEDPLTALRALQRQTGAQAMALVTCVGSLTRAVIRHADQPDSTSYQGHFEITSLVGTIDPAGQHLHLTIADSKGRAFGGHLLPGSQVYTTAEIVVVILEGLTFNRAPCPLSGCNELVVHKTPDKG</sequence>
<dbReference type="Gene3D" id="3.30.1330.80">
    <property type="entry name" value="Hypothetical protein, similar to alpha- acetolactate decarboxylase, domain 2"/>
    <property type="match status" value="1"/>
</dbReference>
<protein>
    <submittedName>
        <fullName evidence="2">DNA-binding protein</fullName>
    </submittedName>
</protein>
<accession>A0AAD3NWJ9</accession>
<dbReference type="GO" id="GO:0003677">
    <property type="term" value="F:DNA binding"/>
    <property type="evidence" value="ECO:0007669"/>
    <property type="project" value="UniProtKB-KW"/>
</dbReference>
<comment type="caution">
    <text evidence="2">The sequence shown here is derived from an EMBL/GenBank/DDBJ whole genome shotgun (WGS) entry which is preliminary data.</text>
</comment>
<dbReference type="InterPro" id="IPR005175">
    <property type="entry name" value="PPC_dom"/>
</dbReference>
<dbReference type="PANTHER" id="PTHR34988:SF1">
    <property type="entry name" value="DNA-BINDING PROTEIN"/>
    <property type="match status" value="1"/>
</dbReference>
<dbReference type="CDD" id="cd11378">
    <property type="entry name" value="DUF296"/>
    <property type="match status" value="1"/>
</dbReference>
<organism evidence="2 3">
    <name type="scientific">Paracoccus kondratievae</name>
    <dbReference type="NCBI Taxonomy" id="135740"/>
    <lineage>
        <taxon>Bacteria</taxon>
        <taxon>Pseudomonadati</taxon>
        <taxon>Pseudomonadota</taxon>
        <taxon>Alphaproteobacteria</taxon>
        <taxon>Rhodobacterales</taxon>
        <taxon>Paracoccaceae</taxon>
        <taxon>Paracoccus</taxon>
    </lineage>
</organism>
<dbReference type="PROSITE" id="PS51742">
    <property type="entry name" value="PPC"/>
    <property type="match status" value="1"/>
</dbReference>
<name>A0AAD3NWJ9_9RHOB</name>
<dbReference type="PANTHER" id="PTHR34988">
    <property type="entry name" value="PROTEIN, PUTATIVE-RELATED"/>
    <property type="match status" value="1"/>
</dbReference>
<dbReference type="Pfam" id="PF03479">
    <property type="entry name" value="PCC"/>
    <property type="match status" value="1"/>
</dbReference>